<dbReference type="eggNOG" id="COG0457">
    <property type="taxonomic scope" value="Bacteria"/>
</dbReference>
<dbReference type="EMBL" id="AEDD01000005">
    <property type="protein sequence ID" value="EFM11155.1"/>
    <property type="molecule type" value="Genomic_DNA"/>
</dbReference>
<protein>
    <submittedName>
        <fullName evidence="1">Uncharacterized protein</fullName>
    </submittedName>
</protein>
<organism evidence="1 2">
    <name type="scientific">Paenibacillus curdlanolyticus YK9</name>
    <dbReference type="NCBI Taxonomy" id="717606"/>
    <lineage>
        <taxon>Bacteria</taxon>
        <taxon>Bacillati</taxon>
        <taxon>Bacillota</taxon>
        <taxon>Bacilli</taxon>
        <taxon>Bacillales</taxon>
        <taxon>Paenibacillaceae</taxon>
        <taxon>Paenibacillus</taxon>
    </lineage>
</organism>
<proteinExistence type="predicted"/>
<dbReference type="OrthoDB" id="56388at2"/>
<evidence type="ECO:0000313" key="2">
    <source>
        <dbReference type="Proteomes" id="UP000005387"/>
    </source>
</evidence>
<evidence type="ECO:0000313" key="1">
    <source>
        <dbReference type="EMBL" id="EFM11155.1"/>
    </source>
</evidence>
<sequence>MKNRYDELRRGTWLMPNSLQKLAMLEEAILIADKYMTEEDAYDARMGYTSTALECGCPERTFVSFAWCLSKFEKTPGLYSSHSILWHYKWILNQVWRLPQVSLEQIQSIFEDFKEKCLQYGYSLRVYYQQSMNLMLSQGRLEEAADYYRQWRTAPSDSLSDCRACEQNRFGSYYFQINHNKRGMQAVKPILDGKISCRSVPQATYSRVISPLLKLGDYEQALRIAKKAFRTLEGPEYLEEYGIFMEFFTVTDMNKAVKLYERTIHLGLACKMPLDRLHYLISVRLFLQQWSQAKRRKKLVESETVTLAWLDEEIGMLAAAFNERNGNDYLTAFIADKEANMQRLVNAYRKAQ</sequence>
<gene>
    <name evidence="1" type="ORF">PaecuDRAFT_2408</name>
</gene>
<dbReference type="Proteomes" id="UP000005387">
    <property type="component" value="Unassembled WGS sequence"/>
</dbReference>
<dbReference type="RefSeq" id="WP_006038402.1">
    <property type="nucleotide sequence ID" value="NZ_AEDD01000005.1"/>
</dbReference>
<name>E0I9S1_9BACL</name>
<dbReference type="AlphaFoldDB" id="E0I9S1"/>
<accession>E0I9S1</accession>
<keyword evidence="2" id="KW-1185">Reference proteome</keyword>
<reference evidence="1 2" key="1">
    <citation type="submission" date="2010-07" db="EMBL/GenBank/DDBJ databases">
        <title>The draft genome of Paenibacillus curdlanolyticus YK9.</title>
        <authorList>
            <consortium name="US DOE Joint Genome Institute (JGI-PGF)"/>
            <person name="Lucas S."/>
            <person name="Copeland A."/>
            <person name="Lapidus A."/>
            <person name="Cheng J.-F."/>
            <person name="Bruce D."/>
            <person name="Goodwin L."/>
            <person name="Pitluck S."/>
            <person name="Land M.L."/>
            <person name="Hauser L."/>
            <person name="Chang Y.-J."/>
            <person name="Jeffries C."/>
            <person name="Anderson I.J."/>
            <person name="Johnson E."/>
            <person name="Loganathan U."/>
            <person name="Mulhopadhyay B."/>
            <person name="Kyrpides N."/>
            <person name="Woyke T.J."/>
        </authorList>
    </citation>
    <scope>NUCLEOTIDE SEQUENCE [LARGE SCALE GENOMIC DNA]</scope>
    <source>
        <strain evidence="1 2">YK9</strain>
    </source>
</reference>
<dbReference type="STRING" id="717606.PaecuDRAFT_2408"/>